<protein>
    <recommendedName>
        <fullName evidence="1">DDE-1 domain-containing protein</fullName>
    </recommendedName>
</protein>
<accession>A0A225UYY8</accession>
<dbReference type="AlphaFoldDB" id="A0A225UYY8"/>
<sequence>FILRAIPGGPVENEEMPTYPFGHMYTVQESGRINTTAWSLYIRKLFKFEVEAPSVLRLDNFVARVSTEGIDIVSDTTSAIVCQLPAKSTAVCQPLDVGVMGPWKKNITVKWLSDTRVPPHTRRNTIMTDNNVCIKCGLHICECW</sequence>
<evidence type="ECO:0000259" key="1">
    <source>
        <dbReference type="Pfam" id="PF03184"/>
    </source>
</evidence>
<organism evidence="2 3">
    <name type="scientific">Phytophthora megakarya</name>
    <dbReference type="NCBI Taxonomy" id="4795"/>
    <lineage>
        <taxon>Eukaryota</taxon>
        <taxon>Sar</taxon>
        <taxon>Stramenopiles</taxon>
        <taxon>Oomycota</taxon>
        <taxon>Peronosporomycetes</taxon>
        <taxon>Peronosporales</taxon>
        <taxon>Peronosporaceae</taxon>
        <taxon>Phytophthora</taxon>
    </lineage>
</organism>
<dbReference type="Pfam" id="PF03184">
    <property type="entry name" value="DDE_1"/>
    <property type="match status" value="1"/>
</dbReference>
<dbReference type="GO" id="GO:0003676">
    <property type="term" value="F:nucleic acid binding"/>
    <property type="evidence" value="ECO:0007669"/>
    <property type="project" value="InterPro"/>
</dbReference>
<keyword evidence="3" id="KW-1185">Reference proteome</keyword>
<reference evidence="3" key="1">
    <citation type="submission" date="2017-03" db="EMBL/GenBank/DDBJ databases">
        <title>Phytopthora megakarya and P. palmivora, two closely related causual agents of cacao black pod achieved similar genome size and gene model numbers by different mechanisms.</title>
        <authorList>
            <person name="Ali S."/>
            <person name="Shao J."/>
            <person name="Larry D.J."/>
            <person name="Kronmiller B."/>
            <person name="Shen D."/>
            <person name="Strem M.D."/>
            <person name="Melnick R.L."/>
            <person name="Guiltinan M.J."/>
            <person name="Tyler B.M."/>
            <person name="Meinhardt L.W."/>
            <person name="Bailey B.A."/>
        </authorList>
    </citation>
    <scope>NUCLEOTIDE SEQUENCE [LARGE SCALE GENOMIC DNA]</scope>
    <source>
        <strain evidence="3">zdho120</strain>
    </source>
</reference>
<dbReference type="OrthoDB" id="127176at2759"/>
<dbReference type="InterPro" id="IPR004875">
    <property type="entry name" value="DDE_SF_endonuclease_dom"/>
</dbReference>
<evidence type="ECO:0000313" key="2">
    <source>
        <dbReference type="EMBL" id="OWY98251.1"/>
    </source>
</evidence>
<evidence type="ECO:0000313" key="3">
    <source>
        <dbReference type="Proteomes" id="UP000198211"/>
    </source>
</evidence>
<dbReference type="Proteomes" id="UP000198211">
    <property type="component" value="Unassembled WGS sequence"/>
</dbReference>
<name>A0A225UYY8_9STRA</name>
<proteinExistence type="predicted"/>
<feature type="domain" description="DDE-1" evidence="1">
    <location>
        <begin position="19"/>
        <end position="114"/>
    </location>
</feature>
<gene>
    <name evidence="2" type="ORF">PHMEG_00031020</name>
</gene>
<comment type="caution">
    <text evidence="2">The sequence shown here is derived from an EMBL/GenBank/DDBJ whole genome shotgun (WGS) entry which is preliminary data.</text>
</comment>
<feature type="non-terminal residue" evidence="2">
    <location>
        <position position="1"/>
    </location>
</feature>
<dbReference type="EMBL" id="NBNE01009586">
    <property type="protein sequence ID" value="OWY98251.1"/>
    <property type="molecule type" value="Genomic_DNA"/>
</dbReference>